<evidence type="ECO:0000259" key="2">
    <source>
        <dbReference type="SMART" id="SM00460"/>
    </source>
</evidence>
<dbReference type="PANTHER" id="PTHR38339">
    <property type="entry name" value="TRANSGLUTAMINASE DOMAIN PROTEIN"/>
    <property type="match status" value="1"/>
</dbReference>
<dbReference type="SUPFAM" id="SSF54001">
    <property type="entry name" value="Cysteine proteinases"/>
    <property type="match status" value="1"/>
</dbReference>
<dbReference type="PANTHER" id="PTHR38339:SF1">
    <property type="entry name" value="TRANSGLUTAMINASE-LIKE DOMAIN-CONTAINING PROTEIN"/>
    <property type="match status" value="1"/>
</dbReference>
<sequence length="365" mass="38897">MDRRHFIVIGAAGLTASVVPGPGQAAFAPQPDAWRRFELVTRIDLPPSAEPAQVWVPVPAVSEPGWMKAGDSTWRGNATSAERASDPEGTASFVHAKWSAEAGVRTLTVTSIAMARDRNADLSDAPGAVPLLPAAERRLYTASTDLIPTDGIVKDTADGIVGWARSDLAKAQRIYDWIVENTARNPETRGCGLGDVASMLAMGDLTGKCADLNALYVGLARAAGLPARDVYGLRVAPSAFGYKSLGAGSNDVTKAQHCRAEVWLEDFGWVAVDPADVRKVMLEEPPKDLPLDHPKVTAARDALFGGWEGNWIGYNFAHDVVLPGATNGAVPFLMYPEGEVGGRRLDPLDPASFSYTITARELPIA</sequence>
<dbReference type="RefSeq" id="WP_085853446.1">
    <property type="nucleotide sequence ID" value="NZ_FOPF01000003.1"/>
</dbReference>
<dbReference type="Proteomes" id="UP000193870">
    <property type="component" value="Unassembled WGS sequence"/>
</dbReference>
<dbReference type="OrthoDB" id="9804872at2"/>
<organism evidence="3 4">
    <name type="scientific">Palleronia marisminoris</name>
    <dbReference type="NCBI Taxonomy" id="315423"/>
    <lineage>
        <taxon>Bacteria</taxon>
        <taxon>Pseudomonadati</taxon>
        <taxon>Pseudomonadota</taxon>
        <taxon>Alphaproteobacteria</taxon>
        <taxon>Rhodobacterales</taxon>
        <taxon>Roseobacteraceae</taxon>
        <taxon>Palleronia</taxon>
    </lineage>
</organism>
<evidence type="ECO:0000313" key="3">
    <source>
        <dbReference type="EMBL" id="SLN34353.1"/>
    </source>
</evidence>
<feature type="domain" description="Transglutaminase-like" evidence="2">
    <location>
        <begin position="201"/>
        <end position="276"/>
    </location>
</feature>
<dbReference type="InterPro" id="IPR038765">
    <property type="entry name" value="Papain-like_cys_pep_sf"/>
</dbReference>
<proteinExistence type="predicted"/>
<name>A0A1Y5S7W3_9RHOB</name>
<dbReference type="Pfam" id="PF01841">
    <property type="entry name" value="Transglut_core"/>
    <property type="match status" value="1"/>
</dbReference>
<gene>
    <name evidence="3" type="ORF">PAM7066_01436</name>
</gene>
<keyword evidence="4" id="KW-1185">Reference proteome</keyword>
<dbReference type="EMBL" id="FWFV01000003">
    <property type="protein sequence ID" value="SLN34353.1"/>
    <property type="molecule type" value="Genomic_DNA"/>
</dbReference>
<reference evidence="3 4" key="1">
    <citation type="submission" date="2017-03" db="EMBL/GenBank/DDBJ databases">
        <authorList>
            <person name="Afonso C.L."/>
            <person name="Miller P.J."/>
            <person name="Scott M.A."/>
            <person name="Spackman E."/>
            <person name="Goraichik I."/>
            <person name="Dimitrov K.M."/>
            <person name="Suarez D.L."/>
            <person name="Swayne D.E."/>
        </authorList>
    </citation>
    <scope>NUCLEOTIDE SEQUENCE [LARGE SCALE GENOMIC DNA]</scope>
    <source>
        <strain evidence="3 4">CECT 7066</strain>
    </source>
</reference>
<accession>A0A1Y5S7W3</accession>
<dbReference type="Gene3D" id="3.10.620.30">
    <property type="match status" value="1"/>
</dbReference>
<dbReference type="AlphaFoldDB" id="A0A1Y5S7W3"/>
<dbReference type="InterPro" id="IPR002931">
    <property type="entry name" value="Transglutaminase-like"/>
</dbReference>
<evidence type="ECO:0000256" key="1">
    <source>
        <dbReference type="SAM" id="MobiDB-lite"/>
    </source>
</evidence>
<dbReference type="SMART" id="SM00460">
    <property type="entry name" value="TGc"/>
    <property type="match status" value="1"/>
</dbReference>
<evidence type="ECO:0000313" key="4">
    <source>
        <dbReference type="Proteomes" id="UP000193870"/>
    </source>
</evidence>
<dbReference type="STRING" id="315423.SAMN04488020_103156"/>
<protein>
    <submittedName>
        <fullName evidence="3">Transglutaminase-like superfamily protein</fullName>
    </submittedName>
</protein>
<feature type="region of interest" description="Disordered" evidence="1">
    <location>
        <begin position="67"/>
        <end position="88"/>
    </location>
</feature>